<keyword evidence="2" id="KW-1133">Transmembrane helix</keyword>
<dbReference type="Proteomes" id="UP001297370">
    <property type="component" value="Unassembled WGS sequence"/>
</dbReference>
<reference evidence="5" key="6">
    <citation type="submission" date="2023-01" db="EMBL/GenBank/DDBJ databases">
        <title>Human gut microbiome strain richness.</title>
        <authorList>
            <person name="Chen-Liaw A."/>
        </authorList>
    </citation>
    <scope>NUCLEOTIDE SEQUENCE</scope>
    <source>
        <strain evidence="6">1001217st1_A9_1001217B_191108</strain>
        <strain evidence="5">RTP21484st1_H11_RTP21484_190118</strain>
    </source>
</reference>
<dbReference type="Proteomes" id="UP000286137">
    <property type="component" value="Unassembled WGS sequence"/>
</dbReference>
<reference evidence="3" key="4">
    <citation type="submission" date="2021-10" db="EMBL/GenBank/DDBJ databases">
        <title>Collection of gut derived symbiotic bacterial strains cultured from healthy donors.</title>
        <authorList>
            <person name="Lin H."/>
            <person name="Littmann E."/>
            <person name="Claire K."/>
            <person name="Pamer E."/>
        </authorList>
    </citation>
    <scope>NUCLEOTIDE SEQUENCE</scope>
    <source>
        <strain evidence="4">MSK.23.18</strain>
        <strain evidence="3">MSK.23.4</strain>
    </source>
</reference>
<evidence type="ECO:0000313" key="10">
    <source>
        <dbReference type="EMBL" id="NSI63954.1"/>
    </source>
</evidence>
<evidence type="ECO:0000313" key="6">
    <source>
        <dbReference type="EMBL" id="MDB8737988.1"/>
    </source>
</evidence>
<dbReference type="Proteomes" id="UP001296581">
    <property type="component" value="Unassembled WGS sequence"/>
</dbReference>
<reference evidence="8" key="3">
    <citation type="submission" date="2020-02" db="EMBL/GenBank/DDBJ databases">
        <authorList>
            <person name="Littmann E."/>
            <person name="Sorbara M."/>
        </authorList>
    </citation>
    <scope>NUCLEOTIDE SEQUENCE</scope>
    <source>
        <strain evidence="10">MSK.11.9</strain>
        <strain evidence="9">MSK.15.32</strain>
        <strain evidence="8">MSK.22.53</strain>
    </source>
</reference>
<evidence type="ECO:0000313" key="3">
    <source>
        <dbReference type="EMBL" id="MCB5494554.1"/>
    </source>
</evidence>
<evidence type="ECO:0000313" key="13">
    <source>
        <dbReference type="Proteomes" id="UP000285697"/>
    </source>
</evidence>
<evidence type="ECO:0000256" key="1">
    <source>
        <dbReference type="SAM" id="MobiDB-lite"/>
    </source>
</evidence>
<accession>A0A3E4KA44</accession>
<dbReference type="EMBL" id="QRIA01000007">
    <property type="protein sequence ID" value="RHG19509.1"/>
    <property type="molecule type" value="Genomic_DNA"/>
</dbReference>
<organism evidence="12 13">
    <name type="scientific">Mediterraneibacter gnavus</name>
    <name type="common">Ruminococcus gnavus</name>
    <dbReference type="NCBI Taxonomy" id="33038"/>
    <lineage>
        <taxon>Bacteria</taxon>
        <taxon>Bacillati</taxon>
        <taxon>Bacillota</taxon>
        <taxon>Clostridia</taxon>
        <taxon>Lachnospirales</taxon>
        <taxon>Lachnospiraceae</taxon>
        <taxon>Mediterraneibacter</taxon>
    </lineage>
</organism>
<comment type="caution">
    <text evidence="12">The sequence shown here is derived from an EMBL/GenBank/DDBJ whole genome shotgun (WGS) entry which is preliminary data.</text>
</comment>
<dbReference type="GeneID" id="57432181"/>
<dbReference type="EMBL" id="JAJBNC010000020">
    <property type="protein sequence ID" value="MCB5494554.1"/>
    <property type="molecule type" value="Genomic_DNA"/>
</dbReference>
<evidence type="ECO:0000313" key="9">
    <source>
        <dbReference type="EMBL" id="NSI57108.1"/>
    </source>
</evidence>
<evidence type="ECO:0000313" key="7">
    <source>
        <dbReference type="EMBL" id="MDE1202243.1"/>
    </source>
</evidence>
<feature type="transmembrane region" description="Helical" evidence="2">
    <location>
        <begin position="36"/>
        <end position="62"/>
    </location>
</feature>
<evidence type="ECO:0000313" key="8">
    <source>
        <dbReference type="EMBL" id="NSI18826.1"/>
    </source>
</evidence>
<sequence>MNKKSWMVLRIVAGLYLVFLGVQIISQVTKEQPNNLALMICAAVLFIGVGVVYAGAAISSVWKMSRGGEKSQEDDLQIVEKEDSMETSQETRREIPDIQFKQEMPEKEEAKEEKEAPIDTEEQSDSE</sequence>
<dbReference type="Proteomes" id="UP001296643">
    <property type="component" value="Unassembled WGS sequence"/>
</dbReference>
<dbReference type="EMBL" id="JAQMLA010000004">
    <property type="protein sequence ID" value="MDB8685489.1"/>
    <property type="molecule type" value="Genomic_DNA"/>
</dbReference>
<dbReference type="EMBL" id="JAAIRM010000007">
    <property type="protein sequence ID" value="NSI18826.1"/>
    <property type="molecule type" value="Genomic_DNA"/>
</dbReference>
<feature type="compositionally biased region" description="Basic and acidic residues" evidence="1">
    <location>
        <begin position="66"/>
        <end position="96"/>
    </location>
</feature>
<proteinExistence type="predicted"/>
<dbReference type="AlphaFoldDB" id="A0A3E4KA44"/>
<keyword evidence="2" id="KW-0812">Transmembrane</keyword>
<dbReference type="EMBL" id="JAQMLR010000003">
    <property type="protein sequence ID" value="MDB8737988.1"/>
    <property type="molecule type" value="Genomic_DNA"/>
</dbReference>
<keyword evidence="2" id="KW-0472">Membrane</keyword>
<name>A0A3E4KA44_MEDGN</name>
<dbReference type="Proteomes" id="UP001296580">
    <property type="component" value="Unassembled WGS sequence"/>
</dbReference>
<evidence type="ECO:0000256" key="2">
    <source>
        <dbReference type="SAM" id="Phobius"/>
    </source>
</evidence>
<dbReference type="Proteomes" id="UP001297422">
    <property type="component" value="Unassembled WGS sequence"/>
</dbReference>
<dbReference type="RefSeq" id="WP_009243859.1">
    <property type="nucleotide sequence ID" value="NZ_AP031446.1"/>
</dbReference>
<dbReference type="Proteomes" id="UP001212160">
    <property type="component" value="Unassembled WGS sequence"/>
</dbReference>
<feature type="region of interest" description="Disordered" evidence="1">
    <location>
        <begin position="65"/>
        <end position="127"/>
    </location>
</feature>
<dbReference type="EMBL" id="QRTJ01000001">
    <property type="protein sequence ID" value="RGQ71287.1"/>
    <property type="molecule type" value="Genomic_DNA"/>
</dbReference>
<dbReference type="Proteomes" id="UP000285697">
    <property type="component" value="Unassembled WGS sequence"/>
</dbReference>
<protein>
    <submittedName>
        <fullName evidence="12">Uncharacterized protein</fullName>
    </submittedName>
</protein>
<evidence type="ECO:0000313" key="4">
    <source>
        <dbReference type="EMBL" id="MCB5617643.1"/>
    </source>
</evidence>
<reference evidence="7" key="5">
    <citation type="submission" date="2022-12" db="EMBL/GenBank/DDBJ databases">
        <title>Genome of R. gnavus strain RSHDN_120.</title>
        <authorList>
            <person name="Abdugheni R."/>
        </authorList>
    </citation>
    <scope>NUCLEOTIDE SEQUENCE</scope>
    <source>
        <strain evidence="7">RSHDN_120</strain>
    </source>
</reference>
<feature type="compositionally biased region" description="Acidic residues" evidence="1">
    <location>
        <begin position="118"/>
        <end position="127"/>
    </location>
</feature>
<evidence type="ECO:0000313" key="14">
    <source>
        <dbReference type="Proteomes" id="UP000286137"/>
    </source>
</evidence>
<dbReference type="EMBL" id="JAAIRY010000001">
    <property type="protein sequence ID" value="NSI63954.1"/>
    <property type="molecule type" value="Genomic_DNA"/>
</dbReference>
<dbReference type="Proteomes" id="UP001211731">
    <property type="component" value="Unassembled WGS sequence"/>
</dbReference>
<evidence type="ECO:0000313" key="12">
    <source>
        <dbReference type="EMBL" id="RHG19509.1"/>
    </source>
</evidence>
<reference evidence="13 14" key="1">
    <citation type="submission" date="2018-08" db="EMBL/GenBank/DDBJ databases">
        <title>A genome reference for cultivated species of the human gut microbiota.</title>
        <authorList>
            <person name="Zou Y."/>
            <person name="Xue W."/>
            <person name="Luo G."/>
        </authorList>
    </citation>
    <scope>NUCLEOTIDE SEQUENCE [LARGE SCALE GENOMIC DNA]</scope>
    <source>
        <strain evidence="11 14">AF27-4BH</strain>
        <strain evidence="12 13">AM22-7AC</strain>
    </source>
</reference>
<gene>
    <name evidence="12" type="ORF">DW270_07230</name>
    <name evidence="11" type="ORF">DWY88_00195</name>
    <name evidence="8" type="ORF">G4958_05580</name>
    <name evidence="10" type="ORF">G4981_01350</name>
    <name evidence="9" type="ORF">G4993_01640</name>
    <name evidence="4" type="ORF">LIQ08_00460</name>
    <name evidence="3" type="ORF">LIQ10_12545</name>
    <name evidence="7" type="ORF">O4N78_01390</name>
    <name evidence="6" type="ORF">PNU63_04220</name>
    <name evidence="5" type="ORF">PNW85_02180</name>
</gene>
<dbReference type="Proteomes" id="UP001149331">
    <property type="component" value="Unassembled WGS sequence"/>
</dbReference>
<reference evidence="8" key="2">
    <citation type="journal article" date="2020" name="Cell Host Microbe">
        <title>Functional and Genomic Variation between Human-Derived Isolates of Lachnospiraceae Reveals Inter- and Intra-Species Diversity.</title>
        <authorList>
            <person name="Sorbara M.T."/>
            <person name="Littmann E.R."/>
            <person name="Fontana E."/>
            <person name="Moody T.U."/>
            <person name="Kohout C.E."/>
            <person name="Gjonbalaj M."/>
            <person name="Eaton V."/>
            <person name="Seok R."/>
            <person name="Leiner I.M."/>
            <person name="Pamer E.G."/>
        </authorList>
    </citation>
    <scope>NUCLEOTIDE SEQUENCE</scope>
    <source>
        <strain evidence="10">MSK.11.9</strain>
        <strain evidence="9">MSK.15.32</strain>
        <strain evidence="8">MSK.22.53</strain>
    </source>
</reference>
<dbReference type="EMBL" id="JAJBOM010000001">
    <property type="protein sequence ID" value="MCB5617643.1"/>
    <property type="molecule type" value="Genomic_DNA"/>
</dbReference>
<feature type="compositionally biased region" description="Basic and acidic residues" evidence="1">
    <location>
        <begin position="103"/>
        <end position="117"/>
    </location>
</feature>
<dbReference type="EMBL" id="JAAIRV010000002">
    <property type="protein sequence ID" value="NSI57108.1"/>
    <property type="molecule type" value="Genomic_DNA"/>
</dbReference>
<evidence type="ECO:0000313" key="5">
    <source>
        <dbReference type="EMBL" id="MDB8685489.1"/>
    </source>
</evidence>
<dbReference type="EMBL" id="JAPZEG010000001">
    <property type="protein sequence ID" value="MDE1202243.1"/>
    <property type="molecule type" value="Genomic_DNA"/>
</dbReference>
<evidence type="ECO:0000313" key="11">
    <source>
        <dbReference type="EMBL" id="RGQ71287.1"/>
    </source>
</evidence>